<proteinExistence type="predicted"/>
<reference evidence="2 3" key="1">
    <citation type="journal article" date="2016" name="Nat. Commun.">
        <title>Thousands of microbial genomes shed light on interconnected biogeochemical processes in an aquifer system.</title>
        <authorList>
            <person name="Anantharaman K."/>
            <person name="Brown C.T."/>
            <person name="Hug L.A."/>
            <person name="Sharon I."/>
            <person name="Castelle C.J."/>
            <person name="Probst A.J."/>
            <person name="Thomas B.C."/>
            <person name="Singh A."/>
            <person name="Wilkins M.J."/>
            <person name="Karaoz U."/>
            <person name="Brodie E.L."/>
            <person name="Williams K.H."/>
            <person name="Hubbard S.S."/>
            <person name="Banfield J.F."/>
        </authorList>
    </citation>
    <scope>NUCLEOTIDE SEQUENCE [LARGE SCALE GENOMIC DNA]</scope>
</reference>
<feature type="signal peptide" evidence="1">
    <location>
        <begin position="1"/>
        <end position="19"/>
    </location>
</feature>
<comment type="caution">
    <text evidence="2">The sequence shown here is derived from an EMBL/GenBank/DDBJ whole genome shotgun (WGS) entry which is preliminary data.</text>
</comment>
<feature type="chain" id="PRO_5009522342" description="DUF5667 domain-containing protein" evidence="1">
    <location>
        <begin position="20"/>
        <end position="187"/>
    </location>
</feature>
<name>A0A1F5XXK1_9BACT</name>
<sequence length="187" mass="21818">MKMTMLIITALLMTGPAFAQEPAQQQTTKPLDQLYAEWQQQDNERDLKYLGEHRKETEDELAKFNGLIAKRDGELTEKLKRALADGDETLVEVALDNIWSNKRQLDFSAEWVVDQHGKRLLESARSVYRKDLITEEQYTEHLGFFRKAKARTEEAIPEALTKMVEEAKQKVPQYFARQERIGRPYPF</sequence>
<gene>
    <name evidence="2" type="ORF">A3H05_03885</name>
</gene>
<evidence type="ECO:0000313" key="2">
    <source>
        <dbReference type="EMBL" id="OGF92685.1"/>
    </source>
</evidence>
<accession>A0A1F5XXK1</accession>
<evidence type="ECO:0000313" key="3">
    <source>
        <dbReference type="Proteomes" id="UP000177334"/>
    </source>
</evidence>
<evidence type="ECO:0000256" key="1">
    <source>
        <dbReference type="SAM" id="SignalP"/>
    </source>
</evidence>
<dbReference type="AlphaFoldDB" id="A0A1F5XXK1"/>
<dbReference type="EMBL" id="MFIP01000008">
    <property type="protein sequence ID" value="OGF92685.1"/>
    <property type="molecule type" value="Genomic_DNA"/>
</dbReference>
<keyword evidence="1" id="KW-0732">Signal</keyword>
<evidence type="ECO:0008006" key="4">
    <source>
        <dbReference type="Google" id="ProtNLM"/>
    </source>
</evidence>
<dbReference type="Proteomes" id="UP000177334">
    <property type="component" value="Unassembled WGS sequence"/>
</dbReference>
<organism evidence="2 3">
    <name type="scientific">Candidatus Giovannonibacteria bacterium RIFCSPLOWO2_12_FULL_43_26</name>
    <dbReference type="NCBI Taxonomy" id="1798363"/>
    <lineage>
        <taxon>Bacteria</taxon>
        <taxon>Candidatus Giovannoniibacteriota</taxon>
    </lineage>
</organism>
<protein>
    <recommendedName>
        <fullName evidence="4">DUF5667 domain-containing protein</fullName>
    </recommendedName>
</protein>